<dbReference type="GO" id="GO:0032259">
    <property type="term" value="P:methylation"/>
    <property type="evidence" value="ECO:0007669"/>
    <property type="project" value="UniProtKB-KW"/>
</dbReference>
<keyword evidence="2 5" id="KW-0812">Transmembrane</keyword>
<organism evidence="6 7">
    <name type="scientific">Pelosinus fermentans B4</name>
    <dbReference type="NCBI Taxonomy" id="1149862"/>
    <lineage>
        <taxon>Bacteria</taxon>
        <taxon>Bacillati</taxon>
        <taxon>Bacillota</taxon>
        <taxon>Negativicutes</taxon>
        <taxon>Selenomonadales</taxon>
        <taxon>Sporomusaceae</taxon>
        <taxon>Pelosinus</taxon>
    </lineage>
</organism>
<keyword evidence="6" id="KW-0808">Transferase</keyword>
<evidence type="ECO:0000256" key="3">
    <source>
        <dbReference type="ARBA" id="ARBA00022989"/>
    </source>
</evidence>
<dbReference type="AlphaFoldDB" id="I9AYK4"/>
<dbReference type="GO" id="GO:0016020">
    <property type="term" value="C:membrane"/>
    <property type="evidence" value="ECO:0007669"/>
    <property type="project" value="UniProtKB-SubCell"/>
</dbReference>
<evidence type="ECO:0000256" key="2">
    <source>
        <dbReference type="ARBA" id="ARBA00022692"/>
    </source>
</evidence>
<keyword evidence="6" id="KW-0489">Methyltransferase</keyword>
<gene>
    <name evidence="6" type="ORF">FB4_4010</name>
</gene>
<evidence type="ECO:0000313" key="6">
    <source>
        <dbReference type="EMBL" id="EIW17967.1"/>
    </source>
</evidence>
<proteinExistence type="predicted"/>
<feature type="transmembrane region" description="Helical" evidence="5">
    <location>
        <begin position="132"/>
        <end position="156"/>
    </location>
</feature>
<evidence type="ECO:0000256" key="4">
    <source>
        <dbReference type="ARBA" id="ARBA00023136"/>
    </source>
</evidence>
<sequence>MVSLWVLIMACILISQRLLELYIAENNYKWSVAAGAQEFGKEHYSLFFILHGCWFIGWIVESGIGKVAISELWYVWLSLFVIAQVVRYWCIGSLGKAWNTRILVIPGRKLISKGPYQYIKHPNYVAVAIELLVVPLLFGAAITAALATLCNAWLILGIRIPVEEKALSEGIIEKSSC</sequence>
<dbReference type="Gene3D" id="1.20.120.1630">
    <property type="match status" value="1"/>
</dbReference>
<dbReference type="PANTHER" id="PTHR43847">
    <property type="entry name" value="BLL3993 PROTEIN"/>
    <property type="match status" value="1"/>
</dbReference>
<dbReference type="Proteomes" id="UP000004324">
    <property type="component" value="Unassembled WGS sequence"/>
</dbReference>
<protein>
    <submittedName>
        <fullName evidence="6">Isoprenylcysteine carboxyl methyltransferase</fullName>
    </submittedName>
</protein>
<dbReference type="InterPro" id="IPR052527">
    <property type="entry name" value="Metal_cation-efflux_comp"/>
</dbReference>
<accession>I9AYK4</accession>
<evidence type="ECO:0000256" key="1">
    <source>
        <dbReference type="ARBA" id="ARBA00004141"/>
    </source>
</evidence>
<comment type="caution">
    <text evidence="6">The sequence shown here is derived from an EMBL/GenBank/DDBJ whole genome shotgun (WGS) entry which is preliminary data.</text>
</comment>
<dbReference type="GO" id="GO:0004671">
    <property type="term" value="F:protein C-terminal S-isoprenylcysteine carboxyl O-methyltransferase activity"/>
    <property type="evidence" value="ECO:0007669"/>
    <property type="project" value="InterPro"/>
</dbReference>
<dbReference type="PATRIC" id="fig|1149862.3.peg.2975"/>
<feature type="transmembrane region" description="Helical" evidence="5">
    <location>
        <begin position="43"/>
        <end position="60"/>
    </location>
</feature>
<keyword evidence="7" id="KW-1185">Reference proteome</keyword>
<keyword evidence="3 5" id="KW-1133">Transmembrane helix</keyword>
<dbReference type="PANTHER" id="PTHR43847:SF1">
    <property type="entry name" value="BLL3993 PROTEIN"/>
    <property type="match status" value="1"/>
</dbReference>
<name>I9AYK4_9FIRM</name>
<dbReference type="Pfam" id="PF04140">
    <property type="entry name" value="ICMT"/>
    <property type="match status" value="1"/>
</dbReference>
<dbReference type="OrthoDB" id="7203053at2"/>
<dbReference type="InterPro" id="IPR007269">
    <property type="entry name" value="ICMT_MeTrfase"/>
</dbReference>
<comment type="subcellular location">
    <subcellularLocation>
        <location evidence="1">Membrane</location>
        <topology evidence="1">Multi-pass membrane protein</topology>
    </subcellularLocation>
</comment>
<dbReference type="EMBL" id="AKVJ01000029">
    <property type="protein sequence ID" value="EIW17967.1"/>
    <property type="molecule type" value="Genomic_DNA"/>
</dbReference>
<evidence type="ECO:0000313" key="7">
    <source>
        <dbReference type="Proteomes" id="UP000004324"/>
    </source>
</evidence>
<feature type="transmembrane region" description="Helical" evidence="5">
    <location>
        <begin position="72"/>
        <end position="89"/>
    </location>
</feature>
<evidence type="ECO:0000256" key="5">
    <source>
        <dbReference type="SAM" id="Phobius"/>
    </source>
</evidence>
<keyword evidence="4 5" id="KW-0472">Membrane</keyword>
<reference evidence="6 7" key="1">
    <citation type="journal article" date="2012" name="J. Bacteriol.">
        <title>Draft Genome Sequences for Two Metal-Reducing Pelosinus fermentans Strains Isolated from a Cr(VI)-Contaminated Site and for Type Strain R7.</title>
        <authorList>
            <person name="Brown S.D."/>
            <person name="Podar M."/>
            <person name="Klingeman D.M."/>
            <person name="Johnson C.M."/>
            <person name="Yang Z.K."/>
            <person name="Utturkar S.M."/>
            <person name="Land M.L."/>
            <person name="Mosher J.J."/>
            <person name="Hurt R.A.Jr."/>
            <person name="Phelps T.J."/>
            <person name="Palumbo A.V."/>
            <person name="Arkin A.P."/>
            <person name="Hazen T.C."/>
            <person name="Elias D.A."/>
        </authorList>
    </citation>
    <scope>NUCLEOTIDE SEQUENCE [LARGE SCALE GENOMIC DNA]</scope>
    <source>
        <strain evidence="6 7">B4</strain>
    </source>
</reference>